<proteinExistence type="predicted"/>
<evidence type="ECO:0000313" key="2">
    <source>
        <dbReference type="EMBL" id="OMO65165.1"/>
    </source>
</evidence>
<dbReference type="AlphaFoldDB" id="A0A1R3H477"/>
<dbReference type="Proteomes" id="UP000187203">
    <property type="component" value="Unassembled WGS sequence"/>
</dbReference>
<dbReference type="EMBL" id="AWUE01020855">
    <property type="protein sequence ID" value="OMO65165.1"/>
    <property type="molecule type" value="Genomic_DNA"/>
</dbReference>
<gene>
    <name evidence="2" type="ORF">COLO4_31482</name>
</gene>
<protein>
    <submittedName>
        <fullName evidence="2">Uncharacterized protein</fullName>
    </submittedName>
</protein>
<feature type="region of interest" description="Disordered" evidence="1">
    <location>
        <begin position="1"/>
        <end position="35"/>
    </location>
</feature>
<accession>A0A1R3H477</accession>
<evidence type="ECO:0000313" key="3">
    <source>
        <dbReference type="Proteomes" id="UP000187203"/>
    </source>
</evidence>
<name>A0A1R3H477_9ROSI</name>
<feature type="compositionally biased region" description="Basic and acidic residues" evidence="1">
    <location>
        <begin position="25"/>
        <end position="35"/>
    </location>
</feature>
<comment type="caution">
    <text evidence="2">The sequence shown here is derived from an EMBL/GenBank/DDBJ whole genome shotgun (WGS) entry which is preliminary data.</text>
</comment>
<sequence length="35" mass="4140">MTCLTLQKFRQKNEASNQNLPTDTTARRWDTADRK</sequence>
<reference evidence="3" key="1">
    <citation type="submission" date="2013-09" db="EMBL/GenBank/DDBJ databases">
        <title>Corchorus olitorius genome sequencing.</title>
        <authorList>
            <person name="Alam M."/>
            <person name="Haque M.S."/>
            <person name="Islam M.S."/>
            <person name="Emdad E.M."/>
            <person name="Islam M.M."/>
            <person name="Ahmed B."/>
            <person name="Halim A."/>
            <person name="Hossen Q.M.M."/>
            <person name="Hossain M.Z."/>
            <person name="Ahmed R."/>
            <person name="Khan M.M."/>
            <person name="Islam R."/>
            <person name="Rashid M.M."/>
            <person name="Khan S.A."/>
            <person name="Rahman M.S."/>
            <person name="Alam M."/>
            <person name="Yahiya A.S."/>
            <person name="Khan M.S."/>
            <person name="Azam M.S."/>
            <person name="Haque T."/>
            <person name="Lashkar M.Z.H."/>
            <person name="Akhand A.I."/>
            <person name="Morshed G."/>
            <person name="Roy S."/>
            <person name="Uddin K.S."/>
            <person name="Rabeya T."/>
            <person name="Hossain A.S."/>
            <person name="Chowdhury A."/>
            <person name="Snigdha A.R."/>
            <person name="Mortoza M.S."/>
            <person name="Matin S.A."/>
            <person name="Hoque S.M.E."/>
            <person name="Islam M.K."/>
            <person name="Roy D.K."/>
            <person name="Haider R."/>
            <person name="Moosa M.M."/>
            <person name="Elias S.M."/>
            <person name="Hasan A.M."/>
            <person name="Jahan S."/>
            <person name="Shafiuddin M."/>
            <person name="Mahmood N."/>
            <person name="Shommy N.S."/>
        </authorList>
    </citation>
    <scope>NUCLEOTIDE SEQUENCE [LARGE SCALE GENOMIC DNA]</scope>
    <source>
        <strain evidence="3">cv. O-4</strain>
    </source>
</reference>
<evidence type="ECO:0000256" key="1">
    <source>
        <dbReference type="SAM" id="MobiDB-lite"/>
    </source>
</evidence>
<keyword evidence="3" id="KW-1185">Reference proteome</keyword>
<organism evidence="2 3">
    <name type="scientific">Corchorus olitorius</name>
    <dbReference type="NCBI Taxonomy" id="93759"/>
    <lineage>
        <taxon>Eukaryota</taxon>
        <taxon>Viridiplantae</taxon>
        <taxon>Streptophyta</taxon>
        <taxon>Embryophyta</taxon>
        <taxon>Tracheophyta</taxon>
        <taxon>Spermatophyta</taxon>
        <taxon>Magnoliopsida</taxon>
        <taxon>eudicotyledons</taxon>
        <taxon>Gunneridae</taxon>
        <taxon>Pentapetalae</taxon>
        <taxon>rosids</taxon>
        <taxon>malvids</taxon>
        <taxon>Malvales</taxon>
        <taxon>Malvaceae</taxon>
        <taxon>Grewioideae</taxon>
        <taxon>Apeibeae</taxon>
        <taxon>Corchorus</taxon>
    </lineage>
</organism>